<dbReference type="Proteomes" id="UP000001962">
    <property type="component" value="Chromosome"/>
</dbReference>
<accession>Q0A6R0</accession>
<keyword evidence="1" id="KW-0408">Iron</keyword>
<dbReference type="eggNOG" id="COG0826">
    <property type="taxonomic scope" value="Bacteria"/>
</dbReference>
<comment type="similarity">
    <text evidence="1">Belongs to the peptidase U32 family. UbiV subfamily.</text>
</comment>
<dbReference type="InterPro" id="IPR043693">
    <property type="entry name" value="UbiV"/>
</dbReference>
<feature type="binding site" evidence="1">
    <location>
        <position position="185"/>
    </location>
    <ligand>
        <name>[4Fe-4S] cluster</name>
        <dbReference type="ChEBI" id="CHEBI:49883"/>
    </ligand>
</feature>
<dbReference type="HOGENOM" id="CLU_056172_0_0_6"/>
<keyword evidence="1" id="KW-0831">Ubiquinone biosynthesis</keyword>
<keyword evidence="1" id="KW-0411">Iron-sulfur</keyword>
<comment type="subunit">
    <text evidence="1">Forms a heterodimer with UbiU.</text>
</comment>
<proteinExistence type="inferred from homology"/>
<feature type="binding site" evidence="1">
    <location>
        <position position="198"/>
    </location>
    <ligand>
        <name>[4Fe-4S] cluster</name>
        <dbReference type="ChEBI" id="CHEBI:49883"/>
    </ligand>
</feature>
<dbReference type="EMBL" id="CP000453">
    <property type="protein sequence ID" value="ABI57477.1"/>
    <property type="molecule type" value="Genomic_DNA"/>
</dbReference>
<keyword evidence="3" id="KW-1185">Reference proteome</keyword>
<evidence type="ECO:0000256" key="1">
    <source>
        <dbReference type="HAMAP-Rule" id="MF_02233"/>
    </source>
</evidence>
<feature type="binding site" evidence="1">
    <location>
        <position position="202"/>
    </location>
    <ligand>
        <name>[4Fe-4S] cluster</name>
        <dbReference type="ChEBI" id="CHEBI:49883"/>
    </ligand>
</feature>
<dbReference type="Pfam" id="PF01136">
    <property type="entry name" value="Peptidase_U32"/>
    <property type="match status" value="1"/>
</dbReference>
<keyword evidence="1" id="KW-0479">Metal-binding</keyword>
<organism evidence="2 3">
    <name type="scientific">Alkalilimnicola ehrlichii (strain ATCC BAA-1101 / DSM 17681 / MLHE-1)</name>
    <dbReference type="NCBI Taxonomy" id="187272"/>
    <lineage>
        <taxon>Bacteria</taxon>
        <taxon>Pseudomonadati</taxon>
        <taxon>Pseudomonadota</taxon>
        <taxon>Gammaproteobacteria</taxon>
        <taxon>Chromatiales</taxon>
        <taxon>Ectothiorhodospiraceae</taxon>
        <taxon>Alkalilimnicola</taxon>
    </lineage>
</organism>
<comment type="pathway">
    <text evidence="1">Cofactor biosynthesis; ubiquinone biosynthesis.</text>
</comment>
<feature type="binding site" evidence="1">
    <location>
        <position position="46"/>
    </location>
    <ligand>
        <name>[4Fe-4S] cluster</name>
        <dbReference type="ChEBI" id="CHEBI:49883"/>
    </ligand>
</feature>
<dbReference type="InterPro" id="IPR001539">
    <property type="entry name" value="Peptidase_U32"/>
</dbReference>
<dbReference type="PANTHER" id="PTHR30217:SF11">
    <property type="entry name" value="UBIQUINONE BIOSYNTHESIS PROTEIN UBIV"/>
    <property type="match status" value="1"/>
</dbReference>
<dbReference type="InterPro" id="IPR051454">
    <property type="entry name" value="RNA/ubiquinone_mod_enzymes"/>
</dbReference>
<dbReference type="GO" id="GO:0051539">
    <property type="term" value="F:4 iron, 4 sulfur cluster binding"/>
    <property type="evidence" value="ECO:0007669"/>
    <property type="project" value="UniProtKB-UniRule"/>
</dbReference>
<comment type="cofactor">
    <cofactor evidence="1">
        <name>[4Fe-4S] cluster</name>
        <dbReference type="ChEBI" id="CHEBI:49883"/>
    </cofactor>
</comment>
<comment type="function">
    <text evidence="1">Required for O(2)-independent ubiquinone (coenzyme Q) biosynthesis. Together with UbiU, is essential for the C6-hydroxylation reaction in the oxygen-independent ubiquinone biosynthesis pathway.</text>
</comment>
<dbReference type="AlphaFoldDB" id="Q0A6R0"/>
<sequence>MMRERMPMQVTLGPVPYYWPAERLSAFYQSVADWPVDTVYLGETVCSKRRAFSLDDWIGLGRELRQAGKAVVLSSLALVEARSEMGVVRRLCENGEFRVEANDMGAVQLAREAGAAFVAGPTLNVYNPRTLAVLQSAGMRVWVPPVEMPEEMVRDNVDGLGQAAEGLEVEVQVFGPLPLAWSARCFTARAVDRPKDQCGFRCLEHPSGLPMATRDGDEFLRINGIQLQSGRWLHLLDALDSVRDAGATAIRLSPWGEDMAAVVHAYAAVAAGRPAPALIPGLDPAACCDGYWFGEAGMARLARQAQEQEEQV</sequence>
<keyword evidence="1" id="KW-0004">4Fe-4S</keyword>
<evidence type="ECO:0000313" key="3">
    <source>
        <dbReference type="Proteomes" id="UP000001962"/>
    </source>
</evidence>
<dbReference type="KEGG" id="aeh:Mlg_2135"/>
<reference evidence="3" key="1">
    <citation type="submission" date="2006-08" db="EMBL/GenBank/DDBJ databases">
        <title>Complete sequence of Alkalilimnicola ehrilichei MLHE-1.</title>
        <authorList>
            <person name="Copeland A."/>
            <person name="Lucas S."/>
            <person name="Lapidus A."/>
            <person name="Barry K."/>
            <person name="Detter J.C."/>
            <person name="Glavina del Rio T."/>
            <person name="Hammon N."/>
            <person name="Israni S."/>
            <person name="Dalin E."/>
            <person name="Tice H."/>
            <person name="Pitluck S."/>
            <person name="Sims D."/>
            <person name="Brettin T."/>
            <person name="Bruce D."/>
            <person name="Han C."/>
            <person name="Tapia R."/>
            <person name="Gilna P."/>
            <person name="Schmutz J."/>
            <person name="Larimer F."/>
            <person name="Land M."/>
            <person name="Hauser L."/>
            <person name="Kyrpides N."/>
            <person name="Mikhailova N."/>
            <person name="Oremland R.S."/>
            <person name="Hoeft S.E."/>
            <person name="Switzer-Blum J."/>
            <person name="Kulp T."/>
            <person name="King G."/>
            <person name="Tabita R."/>
            <person name="Witte B."/>
            <person name="Santini J.M."/>
            <person name="Basu P."/>
            <person name="Hollibaugh J.T."/>
            <person name="Xie G."/>
            <person name="Stolz J.F."/>
            <person name="Richardson P."/>
        </authorList>
    </citation>
    <scope>NUCLEOTIDE SEQUENCE [LARGE SCALE GENOMIC DNA]</scope>
    <source>
        <strain evidence="3">ATCC BAA-1101 / DSM 17681 / MLHE-1</strain>
    </source>
</reference>
<dbReference type="PANTHER" id="PTHR30217">
    <property type="entry name" value="PEPTIDASE U32 FAMILY"/>
    <property type="match status" value="1"/>
</dbReference>
<dbReference type="HAMAP" id="MF_02233">
    <property type="entry name" value="UbiV"/>
    <property type="match status" value="1"/>
</dbReference>
<name>Q0A6R0_ALKEH</name>
<dbReference type="NCBIfam" id="NF011991">
    <property type="entry name" value="PRK15447.1"/>
    <property type="match status" value="1"/>
</dbReference>
<dbReference type="MEROPS" id="U32.A01"/>
<evidence type="ECO:0000313" key="2">
    <source>
        <dbReference type="EMBL" id="ABI57477.1"/>
    </source>
</evidence>
<dbReference type="UniPathway" id="UPA00232"/>
<protein>
    <recommendedName>
        <fullName evidence="1">Ubiquinone biosynthesis protein UbiV</fullName>
    </recommendedName>
</protein>
<dbReference type="GO" id="GO:0006744">
    <property type="term" value="P:ubiquinone biosynthetic process"/>
    <property type="evidence" value="ECO:0007669"/>
    <property type="project" value="UniProtKB-UniRule"/>
</dbReference>
<dbReference type="GO" id="GO:0046872">
    <property type="term" value="F:metal ion binding"/>
    <property type="evidence" value="ECO:0007669"/>
    <property type="project" value="UniProtKB-KW"/>
</dbReference>
<gene>
    <name evidence="1" type="primary">ubiV</name>
    <name evidence="2" type="ordered locus">Mlg_2135</name>
</gene>